<organism evidence="8 9">
    <name type="scientific">Rubroshorea leprosula</name>
    <dbReference type="NCBI Taxonomy" id="152421"/>
    <lineage>
        <taxon>Eukaryota</taxon>
        <taxon>Viridiplantae</taxon>
        <taxon>Streptophyta</taxon>
        <taxon>Embryophyta</taxon>
        <taxon>Tracheophyta</taxon>
        <taxon>Spermatophyta</taxon>
        <taxon>Magnoliopsida</taxon>
        <taxon>eudicotyledons</taxon>
        <taxon>Gunneridae</taxon>
        <taxon>Pentapetalae</taxon>
        <taxon>rosids</taxon>
        <taxon>malvids</taxon>
        <taxon>Malvales</taxon>
        <taxon>Dipterocarpaceae</taxon>
        <taxon>Rubroshorea</taxon>
    </lineage>
</organism>
<feature type="transmembrane region" description="Helical" evidence="7">
    <location>
        <begin position="115"/>
        <end position="132"/>
    </location>
</feature>
<evidence type="ECO:0000256" key="5">
    <source>
        <dbReference type="ARBA" id="ARBA00022989"/>
    </source>
</evidence>
<evidence type="ECO:0000256" key="6">
    <source>
        <dbReference type="ARBA" id="ARBA00023136"/>
    </source>
</evidence>
<evidence type="ECO:0000256" key="1">
    <source>
        <dbReference type="ARBA" id="ARBA00004141"/>
    </source>
</evidence>
<dbReference type="GO" id="GO:0042910">
    <property type="term" value="F:xenobiotic transmembrane transporter activity"/>
    <property type="evidence" value="ECO:0007669"/>
    <property type="project" value="InterPro"/>
</dbReference>
<feature type="transmembrane region" description="Helical" evidence="7">
    <location>
        <begin position="322"/>
        <end position="343"/>
    </location>
</feature>
<evidence type="ECO:0000256" key="2">
    <source>
        <dbReference type="ARBA" id="ARBA00010199"/>
    </source>
</evidence>
<feature type="transmembrane region" description="Helical" evidence="7">
    <location>
        <begin position="509"/>
        <end position="528"/>
    </location>
</feature>
<dbReference type="GO" id="GO:0016020">
    <property type="term" value="C:membrane"/>
    <property type="evidence" value="ECO:0007669"/>
    <property type="project" value="UniProtKB-SubCell"/>
</dbReference>
<evidence type="ECO:0000256" key="3">
    <source>
        <dbReference type="ARBA" id="ARBA00022448"/>
    </source>
</evidence>
<reference evidence="8 9" key="1">
    <citation type="journal article" date="2021" name="Commun. Biol.">
        <title>The genome of Shorea leprosula (Dipterocarpaceae) highlights the ecological relevance of drought in aseasonal tropical rainforests.</title>
        <authorList>
            <person name="Ng K.K.S."/>
            <person name="Kobayashi M.J."/>
            <person name="Fawcett J.A."/>
            <person name="Hatakeyama M."/>
            <person name="Paape T."/>
            <person name="Ng C.H."/>
            <person name="Ang C.C."/>
            <person name="Tnah L.H."/>
            <person name="Lee C.T."/>
            <person name="Nishiyama T."/>
            <person name="Sese J."/>
            <person name="O'Brien M.J."/>
            <person name="Copetti D."/>
            <person name="Mohd Noor M.I."/>
            <person name="Ong R.C."/>
            <person name="Putra M."/>
            <person name="Sireger I.Z."/>
            <person name="Indrioko S."/>
            <person name="Kosugi Y."/>
            <person name="Izuno A."/>
            <person name="Isagi Y."/>
            <person name="Lee S.L."/>
            <person name="Shimizu K.K."/>
        </authorList>
    </citation>
    <scope>NUCLEOTIDE SEQUENCE [LARGE SCALE GENOMIC DNA]</scope>
    <source>
        <strain evidence="8">214</strain>
    </source>
</reference>
<sequence>MENNLAERLLPATEVQENTTNLRTKVLNESKTIWRIAFPGVIARVTAFGLIIVTQSFLGHVSDIQLATFALVQIIFLRFINGILIGMSSATETLCGQAYGAGHYHMMGIYLQRSWIVDGVVATLAVPFFVFARQILRLLGEEEEIAVAAGPISLWFIPFLYNFVFALTIQITVAMENNLAERLLLTTKEQENTTNLRTKVLNESKTIWRIAFPGIIARVTSFGLIIVTQSFLGHVSDIQLATFALVQSIFLRFINGILIGMSSATETLCGQAYGAGHYHMMGIYLQRSWIVDGVVATLAVPFFVFARQILRLLGEEEEIAVAAGPISLWFIPFLYNFVFALTIQMYLQAQMKNMIIGWLCAASFLPHLLLSWIFVYKLDWGVNGAMAALNISGWSTVIGEFVYIFGGWCRNTWKGFSKAAFQDIVPVIKLSLSSGIMLCLELWYNSILVLLAGYMKNATVAISALSICLNINAWEFMICLGFLAAACVRVANELGKGNAEAVKFSIKTILSTTTFIGLFFFVLCLVFGRQISYLFSSSEEVAESVSSLSNLLAINILFNSIQPVLSGKFSNSLKICSSLPSIHKQWP</sequence>
<keyword evidence="6 7" id="KW-0472">Membrane</keyword>
<dbReference type="Proteomes" id="UP001054252">
    <property type="component" value="Unassembled WGS sequence"/>
</dbReference>
<protein>
    <recommendedName>
        <fullName evidence="7">Protein DETOXIFICATION</fullName>
    </recommendedName>
    <alternativeName>
        <fullName evidence="7">Multidrug and toxic compound extrusion protein</fullName>
    </alternativeName>
</protein>
<name>A0AAV5L097_9ROSI</name>
<dbReference type="CDD" id="cd13132">
    <property type="entry name" value="MATE_eukaryotic"/>
    <property type="match status" value="1"/>
</dbReference>
<comment type="caution">
    <text evidence="8">The sequence shown here is derived from an EMBL/GenBank/DDBJ whole genome shotgun (WGS) entry which is preliminary data.</text>
</comment>
<keyword evidence="5 7" id="KW-1133">Transmembrane helix</keyword>
<keyword evidence="3" id="KW-0813">Transport</keyword>
<evidence type="ECO:0000256" key="7">
    <source>
        <dbReference type="RuleBase" id="RU004914"/>
    </source>
</evidence>
<proteinExistence type="inferred from homology"/>
<comment type="similarity">
    <text evidence="2 7">Belongs to the multi antimicrobial extrusion (MATE) (TC 2.A.66.1) family.</text>
</comment>
<feature type="transmembrane region" description="Helical" evidence="7">
    <location>
        <begin position="460"/>
        <end position="488"/>
    </location>
</feature>
<keyword evidence="9" id="KW-1185">Reference proteome</keyword>
<gene>
    <name evidence="8" type="ORF">SLEP1_g39393</name>
</gene>
<dbReference type="NCBIfam" id="TIGR00797">
    <property type="entry name" value="matE"/>
    <property type="match status" value="1"/>
</dbReference>
<accession>A0AAV5L097</accession>
<feature type="transmembrane region" description="Helical" evidence="7">
    <location>
        <begin position="207"/>
        <end position="232"/>
    </location>
</feature>
<feature type="transmembrane region" description="Helical" evidence="7">
    <location>
        <begin position="33"/>
        <end position="58"/>
    </location>
</feature>
<feature type="transmembrane region" description="Helical" evidence="7">
    <location>
        <begin position="238"/>
        <end position="258"/>
    </location>
</feature>
<dbReference type="InterPro" id="IPR002528">
    <property type="entry name" value="MATE_fam"/>
</dbReference>
<comment type="subcellular location">
    <subcellularLocation>
        <location evidence="1">Membrane</location>
        <topology evidence="1">Multi-pass membrane protein</topology>
    </subcellularLocation>
</comment>
<feature type="transmembrane region" description="Helical" evidence="7">
    <location>
        <begin position="152"/>
        <end position="175"/>
    </location>
</feature>
<feature type="transmembrane region" description="Helical" evidence="7">
    <location>
        <begin position="430"/>
        <end position="454"/>
    </location>
</feature>
<evidence type="ECO:0000313" key="9">
    <source>
        <dbReference type="Proteomes" id="UP001054252"/>
    </source>
</evidence>
<dbReference type="GO" id="GO:1990961">
    <property type="term" value="P:xenobiotic detoxification by transmembrane export across the plasma membrane"/>
    <property type="evidence" value="ECO:0007669"/>
    <property type="project" value="InterPro"/>
</dbReference>
<evidence type="ECO:0000313" key="8">
    <source>
        <dbReference type="EMBL" id="GKV30599.1"/>
    </source>
</evidence>
<dbReference type="PANTHER" id="PTHR11206">
    <property type="entry name" value="MULTIDRUG RESISTANCE PROTEIN"/>
    <property type="match status" value="1"/>
</dbReference>
<feature type="transmembrane region" description="Helical" evidence="7">
    <location>
        <begin position="387"/>
        <end position="409"/>
    </location>
</feature>
<dbReference type="Pfam" id="PF01554">
    <property type="entry name" value="MatE"/>
    <property type="match status" value="3"/>
</dbReference>
<evidence type="ECO:0000256" key="4">
    <source>
        <dbReference type="ARBA" id="ARBA00022692"/>
    </source>
</evidence>
<dbReference type="EMBL" id="BPVZ01000087">
    <property type="protein sequence ID" value="GKV30599.1"/>
    <property type="molecule type" value="Genomic_DNA"/>
</dbReference>
<feature type="transmembrane region" description="Helical" evidence="7">
    <location>
        <begin position="64"/>
        <end position="84"/>
    </location>
</feature>
<keyword evidence="4 7" id="KW-0812">Transmembrane</keyword>
<dbReference type="AlphaFoldDB" id="A0AAV5L097"/>
<dbReference type="InterPro" id="IPR045069">
    <property type="entry name" value="MATE_euk"/>
</dbReference>
<feature type="transmembrane region" description="Helical" evidence="7">
    <location>
        <begin position="355"/>
        <end position="375"/>
    </location>
</feature>
<feature type="transmembrane region" description="Helical" evidence="7">
    <location>
        <begin position="289"/>
        <end position="310"/>
    </location>
</feature>
<dbReference type="GO" id="GO:0015297">
    <property type="term" value="F:antiporter activity"/>
    <property type="evidence" value="ECO:0007669"/>
    <property type="project" value="InterPro"/>
</dbReference>